<organism evidence="2 3">
    <name type="scientific">Dyadobacter jejuensis</name>
    <dbReference type="NCBI Taxonomy" id="1082580"/>
    <lineage>
        <taxon>Bacteria</taxon>
        <taxon>Pseudomonadati</taxon>
        <taxon>Bacteroidota</taxon>
        <taxon>Cytophagia</taxon>
        <taxon>Cytophagales</taxon>
        <taxon>Spirosomataceae</taxon>
        <taxon>Dyadobacter</taxon>
    </lineage>
</organism>
<dbReference type="InterPro" id="IPR036112">
    <property type="entry name" value="ComA_synth_sf"/>
</dbReference>
<evidence type="ECO:0000313" key="2">
    <source>
        <dbReference type="EMBL" id="PWJ60309.1"/>
    </source>
</evidence>
<reference evidence="2 3" key="1">
    <citation type="submission" date="2018-03" db="EMBL/GenBank/DDBJ databases">
        <title>Genomic Encyclopedia of Archaeal and Bacterial Type Strains, Phase II (KMG-II): from individual species to whole genera.</title>
        <authorList>
            <person name="Goeker M."/>
        </authorList>
    </citation>
    <scope>NUCLEOTIDE SEQUENCE [LARGE SCALE GENOMIC DNA]</scope>
    <source>
        <strain evidence="2 3">DSM 100346</strain>
    </source>
</reference>
<comment type="caution">
    <text evidence="2">The sequence shown here is derived from an EMBL/GenBank/DDBJ whole genome shotgun (WGS) entry which is preliminary data.</text>
</comment>
<dbReference type="Proteomes" id="UP000245880">
    <property type="component" value="Unassembled WGS sequence"/>
</dbReference>
<dbReference type="Pfam" id="PF02679">
    <property type="entry name" value="ComA"/>
    <property type="match status" value="1"/>
</dbReference>
<dbReference type="OrthoDB" id="7809088at2"/>
<name>A0A316ASL7_9BACT</name>
<dbReference type="InterPro" id="IPR013785">
    <property type="entry name" value="Aldolase_TIM"/>
</dbReference>
<dbReference type="InterPro" id="IPR003830">
    <property type="entry name" value="ComA_synth"/>
</dbReference>
<evidence type="ECO:0000256" key="1">
    <source>
        <dbReference type="ARBA" id="ARBA00010424"/>
    </source>
</evidence>
<dbReference type="Gene3D" id="3.20.20.70">
    <property type="entry name" value="Aldolase class I"/>
    <property type="match status" value="1"/>
</dbReference>
<accession>A0A316ASL7</accession>
<protein>
    <submittedName>
        <fullName evidence="2">Phosphosulfolactate synthase</fullName>
    </submittedName>
</protein>
<evidence type="ECO:0000313" key="3">
    <source>
        <dbReference type="Proteomes" id="UP000245880"/>
    </source>
</evidence>
<dbReference type="RefSeq" id="WP_109672473.1">
    <property type="nucleotide sequence ID" value="NZ_QGDT01000001.1"/>
</dbReference>
<dbReference type="SUPFAM" id="SSF102110">
    <property type="entry name" value="(2r)-phospho-3-sulfolactate synthase ComA"/>
    <property type="match status" value="1"/>
</dbReference>
<proteinExistence type="inferred from homology"/>
<dbReference type="EMBL" id="QGDT01000001">
    <property type="protein sequence ID" value="PWJ60309.1"/>
    <property type="molecule type" value="Genomic_DNA"/>
</dbReference>
<keyword evidence="3" id="KW-1185">Reference proteome</keyword>
<comment type="similarity">
    <text evidence="1">Belongs to the phosphosulfolactate synthase family.</text>
</comment>
<sequence length="263" mass="29764">MNFTLSQVPERSVQPRESGITMVMDKGLSVRQVEDMISSAAPYIDIVKLGWATSFVSPTLNEKLAVYRSANIPVYFGGTLFEAFVVRNQFDDYRRLLDKYQLTHAEVSDGSIELPQDKKCEFISTLSQQVTVLSEVGSKDENKIIPPYKWIELIKTELEAGAWKVIGEARESGNVGLFRASGEVRQGLVEEILTQIPFDRMLWEAPQKSQQVWFVKLLGANVNLGNIAPNELIPLETIRLGLRGDTFNHFLDPDTKQQWKIDK</sequence>
<gene>
    <name evidence="2" type="ORF">CLV98_101490</name>
</gene>
<dbReference type="AlphaFoldDB" id="A0A316ASL7"/>